<sequence length="168" mass="18923">MAKVGDSSGAKELKLPKPKISLSDLIFVMNVRTEANMIALVKYGEELEFGPNDRFHIQFETMSHLGQSKSTMADVKIKCRVVYKDDWEDVVTIFDARRSLDATFGCLINDLVTPQGYMISGLVAYVEVAFKGELLDKIGLQMFLQGDGRYFSLDDTLTYLQCLFLSKN</sequence>
<keyword evidence="2" id="KW-1185">Reference proteome</keyword>
<accession>R0GZL5</accession>
<name>R0GZL5_9BRAS</name>
<evidence type="ECO:0000313" key="2">
    <source>
        <dbReference type="Proteomes" id="UP000029121"/>
    </source>
</evidence>
<dbReference type="AlphaFoldDB" id="R0GZL5"/>
<dbReference type="KEGG" id="crb:17882807"/>
<evidence type="ECO:0000313" key="1">
    <source>
        <dbReference type="EMBL" id="EOA22379.1"/>
    </source>
</evidence>
<gene>
    <name evidence="1" type="ORF">CARUB_v10003015mg</name>
</gene>
<dbReference type="OrthoDB" id="1107235at2759"/>
<organism evidence="1 2">
    <name type="scientific">Capsella rubella</name>
    <dbReference type="NCBI Taxonomy" id="81985"/>
    <lineage>
        <taxon>Eukaryota</taxon>
        <taxon>Viridiplantae</taxon>
        <taxon>Streptophyta</taxon>
        <taxon>Embryophyta</taxon>
        <taxon>Tracheophyta</taxon>
        <taxon>Spermatophyta</taxon>
        <taxon>Magnoliopsida</taxon>
        <taxon>eudicotyledons</taxon>
        <taxon>Gunneridae</taxon>
        <taxon>Pentapetalae</taxon>
        <taxon>rosids</taxon>
        <taxon>malvids</taxon>
        <taxon>Brassicales</taxon>
        <taxon>Brassicaceae</taxon>
        <taxon>Camelineae</taxon>
        <taxon>Capsella</taxon>
    </lineage>
</organism>
<dbReference type="Proteomes" id="UP000029121">
    <property type="component" value="Unassembled WGS sequence"/>
</dbReference>
<proteinExistence type="predicted"/>
<dbReference type="EMBL" id="KB870810">
    <property type="protein sequence ID" value="EOA22379.1"/>
    <property type="molecule type" value="Genomic_DNA"/>
</dbReference>
<protein>
    <submittedName>
        <fullName evidence="1">Uncharacterized protein</fullName>
    </submittedName>
</protein>
<reference evidence="2" key="1">
    <citation type="journal article" date="2013" name="Nat. Genet.">
        <title>The Capsella rubella genome and the genomic consequences of rapid mating system evolution.</title>
        <authorList>
            <person name="Slotte T."/>
            <person name="Hazzouri K.M."/>
            <person name="Agren J.A."/>
            <person name="Koenig D."/>
            <person name="Maumus F."/>
            <person name="Guo Y.L."/>
            <person name="Steige K."/>
            <person name="Platts A.E."/>
            <person name="Escobar J.S."/>
            <person name="Newman L.K."/>
            <person name="Wang W."/>
            <person name="Mandakova T."/>
            <person name="Vello E."/>
            <person name="Smith L.M."/>
            <person name="Henz S.R."/>
            <person name="Steffen J."/>
            <person name="Takuno S."/>
            <person name="Brandvain Y."/>
            <person name="Coop G."/>
            <person name="Andolfatto P."/>
            <person name="Hu T.T."/>
            <person name="Blanchette M."/>
            <person name="Clark R.M."/>
            <person name="Quesneville H."/>
            <person name="Nordborg M."/>
            <person name="Gaut B.S."/>
            <person name="Lysak M.A."/>
            <person name="Jenkins J."/>
            <person name="Grimwood J."/>
            <person name="Chapman J."/>
            <person name="Prochnik S."/>
            <person name="Shu S."/>
            <person name="Rokhsar D."/>
            <person name="Schmutz J."/>
            <person name="Weigel D."/>
            <person name="Wright S.I."/>
        </authorList>
    </citation>
    <scope>NUCLEOTIDE SEQUENCE [LARGE SCALE GENOMIC DNA]</scope>
    <source>
        <strain evidence="2">cv. Monte Gargano</strain>
    </source>
</reference>